<dbReference type="PANTHER" id="PTHR30069">
    <property type="entry name" value="TONB-DEPENDENT OUTER MEMBRANE RECEPTOR"/>
    <property type="match status" value="1"/>
</dbReference>
<evidence type="ECO:0000259" key="14">
    <source>
        <dbReference type="Pfam" id="PF07715"/>
    </source>
</evidence>
<dbReference type="Proteomes" id="UP000000483">
    <property type="component" value="Chromosome"/>
</dbReference>
<dbReference type="OrthoDB" id="9763670at2"/>
<evidence type="ECO:0000259" key="13">
    <source>
        <dbReference type="Pfam" id="PF00593"/>
    </source>
</evidence>
<feature type="chain" id="PRO_5003286992" evidence="12">
    <location>
        <begin position="23"/>
        <end position="677"/>
    </location>
</feature>
<dbReference type="AlphaFoldDB" id="F2NHI4"/>
<keyword evidence="16" id="KW-1185">Reference proteome</keyword>
<dbReference type="Gene3D" id="2.170.130.10">
    <property type="entry name" value="TonB-dependent receptor, plug domain"/>
    <property type="match status" value="1"/>
</dbReference>
<organism evidence="15 16">
    <name type="scientific">Desulfobacca acetoxidans (strain ATCC 700848 / DSM 11109 / ASRB2)</name>
    <dbReference type="NCBI Taxonomy" id="880072"/>
    <lineage>
        <taxon>Bacteria</taxon>
        <taxon>Pseudomonadati</taxon>
        <taxon>Thermodesulfobacteriota</taxon>
        <taxon>Desulfobaccia</taxon>
        <taxon>Desulfobaccales</taxon>
        <taxon>Desulfobaccaceae</taxon>
        <taxon>Desulfobacca</taxon>
    </lineage>
</organism>
<dbReference type="eggNOG" id="COG4771">
    <property type="taxonomic scope" value="Bacteria"/>
</dbReference>
<keyword evidence="5 12" id="KW-0732">Signal</keyword>
<evidence type="ECO:0000256" key="6">
    <source>
        <dbReference type="ARBA" id="ARBA00023077"/>
    </source>
</evidence>
<feature type="domain" description="TonB-dependent receptor plug" evidence="14">
    <location>
        <begin position="57"/>
        <end position="166"/>
    </location>
</feature>
<keyword evidence="8 15" id="KW-0675">Receptor</keyword>
<comment type="subcellular location">
    <subcellularLocation>
        <location evidence="1 10">Cell outer membrane</location>
        <topology evidence="1 10">Multi-pass membrane protein</topology>
    </subcellularLocation>
</comment>
<dbReference type="InterPro" id="IPR012910">
    <property type="entry name" value="Plug_dom"/>
</dbReference>
<keyword evidence="6 11" id="KW-0798">TonB box</keyword>
<feature type="signal peptide" evidence="12">
    <location>
        <begin position="1"/>
        <end position="22"/>
    </location>
</feature>
<protein>
    <submittedName>
        <fullName evidence="15">TonB-dependent receptor plug</fullName>
    </submittedName>
</protein>
<dbReference type="GO" id="GO:0015344">
    <property type="term" value="F:siderophore uptake transmembrane transporter activity"/>
    <property type="evidence" value="ECO:0007669"/>
    <property type="project" value="TreeGrafter"/>
</dbReference>
<reference evidence="16" key="2">
    <citation type="submission" date="2011-03" db="EMBL/GenBank/DDBJ databases">
        <title>The complete genome of Desulfobacca acetoxidans DSM 11109.</title>
        <authorList>
            <consortium name="US DOE Joint Genome Institute (JGI-PGF)"/>
            <person name="Lucas S."/>
            <person name="Copeland A."/>
            <person name="Lapidus A."/>
            <person name="Bruce D."/>
            <person name="Goodwin L."/>
            <person name="Pitluck S."/>
            <person name="Peters L."/>
            <person name="Kyrpides N."/>
            <person name="Mavromatis K."/>
            <person name="Ivanova N."/>
            <person name="Ovchinnikova G."/>
            <person name="Teshima H."/>
            <person name="Detter J.C."/>
            <person name="Han C."/>
            <person name="Land M."/>
            <person name="Hauser L."/>
            <person name="Markowitz V."/>
            <person name="Cheng J.-F."/>
            <person name="Hugenholtz P."/>
            <person name="Woyke T."/>
            <person name="Wu D."/>
            <person name="Spring S."/>
            <person name="Schueler E."/>
            <person name="Brambilla E."/>
            <person name="Klenk H.-P."/>
            <person name="Eisen J.A."/>
        </authorList>
    </citation>
    <scope>NUCLEOTIDE SEQUENCE [LARGE SCALE GENOMIC DNA]</scope>
    <source>
        <strain evidence="16">ATCC 700848 / DSM 11109 / ASRB2</strain>
    </source>
</reference>
<dbReference type="HOGENOM" id="CLU_407554_0_0_7"/>
<evidence type="ECO:0000313" key="15">
    <source>
        <dbReference type="EMBL" id="AEB09100.1"/>
    </source>
</evidence>
<evidence type="ECO:0000256" key="1">
    <source>
        <dbReference type="ARBA" id="ARBA00004571"/>
    </source>
</evidence>
<dbReference type="InterPro" id="IPR039426">
    <property type="entry name" value="TonB-dep_rcpt-like"/>
</dbReference>
<comment type="similarity">
    <text evidence="10 11">Belongs to the TonB-dependent receptor family.</text>
</comment>
<keyword evidence="2 10" id="KW-0813">Transport</keyword>
<evidence type="ECO:0000256" key="5">
    <source>
        <dbReference type="ARBA" id="ARBA00022729"/>
    </source>
</evidence>
<dbReference type="GO" id="GO:0009279">
    <property type="term" value="C:cell outer membrane"/>
    <property type="evidence" value="ECO:0007669"/>
    <property type="project" value="UniProtKB-SubCell"/>
</dbReference>
<evidence type="ECO:0000256" key="11">
    <source>
        <dbReference type="RuleBase" id="RU003357"/>
    </source>
</evidence>
<evidence type="ECO:0000256" key="7">
    <source>
        <dbReference type="ARBA" id="ARBA00023136"/>
    </source>
</evidence>
<evidence type="ECO:0000256" key="12">
    <source>
        <dbReference type="SAM" id="SignalP"/>
    </source>
</evidence>
<feature type="domain" description="TonB-dependent receptor-like beta-barrel" evidence="13">
    <location>
        <begin position="220"/>
        <end position="638"/>
    </location>
</feature>
<dbReference type="RefSeq" id="WP_013706212.1">
    <property type="nucleotide sequence ID" value="NC_015388.1"/>
</dbReference>
<proteinExistence type="inferred from homology"/>
<dbReference type="Pfam" id="PF07715">
    <property type="entry name" value="Plug"/>
    <property type="match status" value="1"/>
</dbReference>
<dbReference type="InterPro" id="IPR000531">
    <property type="entry name" value="Beta-barrel_TonB"/>
</dbReference>
<dbReference type="KEGG" id="dao:Desac_1240"/>
<dbReference type="GO" id="GO:0044718">
    <property type="term" value="P:siderophore transmembrane transport"/>
    <property type="evidence" value="ECO:0007669"/>
    <property type="project" value="TreeGrafter"/>
</dbReference>
<evidence type="ECO:0000256" key="8">
    <source>
        <dbReference type="ARBA" id="ARBA00023170"/>
    </source>
</evidence>
<evidence type="ECO:0000256" key="10">
    <source>
        <dbReference type="PROSITE-ProRule" id="PRU01360"/>
    </source>
</evidence>
<evidence type="ECO:0000256" key="4">
    <source>
        <dbReference type="ARBA" id="ARBA00022692"/>
    </source>
</evidence>
<reference evidence="15 16" key="1">
    <citation type="journal article" date="2011" name="Stand. Genomic Sci.">
        <title>Complete genome sequence of the acetate-degrading sulfate reducer Desulfobacca acetoxidans type strain (ASRB2).</title>
        <authorList>
            <person name="Goker M."/>
            <person name="Teshima H."/>
            <person name="Lapidus A."/>
            <person name="Nolan M."/>
            <person name="Lucas S."/>
            <person name="Hammon N."/>
            <person name="Deshpande S."/>
            <person name="Cheng J.F."/>
            <person name="Tapia R."/>
            <person name="Han C."/>
            <person name="Goodwin L."/>
            <person name="Pitluck S."/>
            <person name="Huntemann M."/>
            <person name="Liolios K."/>
            <person name="Ivanova N."/>
            <person name="Pagani I."/>
            <person name="Mavromatis K."/>
            <person name="Ovchinikova G."/>
            <person name="Pati A."/>
            <person name="Chen A."/>
            <person name="Palaniappan K."/>
            <person name="Land M."/>
            <person name="Hauser L."/>
            <person name="Brambilla E.M."/>
            <person name="Rohde M."/>
            <person name="Spring S."/>
            <person name="Detter J.C."/>
            <person name="Woyke T."/>
            <person name="Bristow J."/>
            <person name="Eisen J.A."/>
            <person name="Markowitz V."/>
            <person name="Hugenholtz P."/>
            <person name="Kyrpides N.C."/>
            <person name="Klenk H.P."/>
        </authorList>
    </citation>
    <scope>NUCLEOTIDE SEQUENCE [LARGE SCALE GENOMIC DNA]</scope>
    <source>
        <strain evidence="16">ATCC 700848 / DSM 11109 / ASRB2</strain>
    </source>
</reference>
<keyword evidence="9 10" id="KW-0998">Cell outer membrane</keyword>
<name>F2NHI4_DESAR</name>
<evidence type="ECO:0000256" key="9">
    <source>
        <dbReference type="ARBA" id="ARBA00023237"/>
    </source>
</evidence>
<accession>F2NHI4</accession>
<keyword evidence="3 10" id="KW-1134">Transmembrane beta strand</keyword>
<gene>
    <name evidence="15" type="ordered locus">Desac_1240</name>
</gene>
<dbReference type="PANTHER" id="PTHR30069:SF29">
    <property type="entry name" value="HEMOGLOBIN AND HEMOGLOBIN-HAPTOGLOBIN-BINDING PROTEIN 1-RELATED"/>
    <property type="match status" value="1"/>
</dbReference>
<dbReference type="PROSITE" id="PS52016">
    <property type="entry name" value="TONB_DEPENDENT_REC_3"/>
    <property type="match status" value="1"/>
</dbReference>
<keyword evidence="7 10" id="KW-0472">Membrane</keyword>
<sequence>MNIRWLIMGLFLLTLCTTPVSATVEKDAAAEEDIPEVVVESQRLVEKQDKITIKPEGLPANVNIVTKEDLEKTPVTNYLDIFRKIPGVYVSKYSSAFMGDRISMRGFTGNHSREVAVFVDGMPMNMLDLVPGYADLEWLVPEMVERIEVIKGPFSALYGDFTLGGVINIITKKVDQPSVGFYGGTYGTVQGVGVLSDPSWSSSLKNITPFLVWEGYSRDGYRDNSNYDRGQFFNKFTFPLWQGDLSARIHYVARSCGNPGFLNINSMKSGLSRTSAVDNNERGDAEMANLVVNYEPRGGEEGFHGTLYYCYHQNNISGTYPPQPQYRAFTFENYFGWKLLYDYRPFECLSLEVGNDLRYDAVSQNRWNTLNYYTLIKHTQDYAFDVFSTGFFTQAQYKPFSFIKFMGGGRFDQYAINLVNELYPQNSGKASPNLWSPKIGVVITPYKDINIFANKGRGFRSPAAFELSPSSAIQKKNFNLGLSKLESWDVGINGLLFNRVYVSFDYFNTLYHGEGALNPATQMYENLGTSKRTGLEVEARIFLTRDLTLYGSWMDARARLKNPSTPGAVYIPRTPEDQGIVGLEFHKPWRDQRFGLDFYYLRVSRIPIDATGTLIASQFDQYHWKLTYGYKKWTATLDATFSPRRYASDAYTGDLVTGIAMVPLPQWEVLGGLKYQF</sequence>
<dbReference type="Gene3D" id="2.40.170.20">
    <property type="entry name" value="TonB-dependent receptor, beta-barrel domain"/>
    <property type="match status" value="1"/>
</dbReference>
<dbReference type="STRING" id="880072.Desac_1240"/>
<dbReference type="InterPro" id="IPR037066">
    <property type="entry name" value="Plug_dom_sf"/>
</dbReference>
<evidence type="ECO:0000256" key="3">
    <source>
        <dbReference type="ARBA" id="ARBA00022452"/>
    </source>
</evidence>
<keyword evidence="4 10" id="KW-0812">Transmembrane</keyword>
<dbReference type="SUPFAM" id="SSF56935">
    <property type="entry name" value="Porins"/>
    <property type="match status" value="1"/>
</dbReference>
<dbReference type="EMBL" id="CP002629">
    <property type="protein sequence ID" value="AEB09100.1"/>
    <property type="molecule type" value="Genomic_DNA"/>
</dbReference>
<evidence type="ECO:0000313" key="16">
    <source>
        <dbReference type="Proteomes" id="UP000000483"/>
    </source>
</evidence>
<evidence type="ECO:0000256" key="2">
    <source>
        <dbReference type="ARBA" id="ARBA00022448"/>
    </source>
</evidence>
<dbReference type="InterPro" id="IPR036942">
    <property type="entry name" value="Beta-barrel_TonB_sf"/>
</dbReference>
<dbReference type="Pfam" id="PF00593">
    <property type="entry name" value="TonB_dep_Rec_b-barrel"/>
    <property type="match status" value="1"/>
</dbReference>